<keyword evidence="1" id="KW-0812">Transmembrane</keyword>
<feature type="transmembrane region" description="Helical" evidence="1">
    <location>
        <begin position="139"/>
        <end position="162"/>
    </location>
</feature>
<keyword evidence="1" id="KW-0472">Membrane</keyword>
<evidence type="ECO:0000256" key="1">
    <source>
        <dbReference type="SAM" id="Phobius"/>
    </source>
</evidence>
<comment type="caution">
    <text evidence="2">The sequence shown here is derived from an EMBL/GenBank/DDBJ whole genome shotgun (WGS) entry which is preliminary data.</text>
</comment>
<evidence type="ECO:0000313" key="3">
    <source>
        <dbReference type="Proteomes" id="UP000324222"/>
    </source>
</evidence>
<sequence>MNAMFAHLPHHKARRDQDVESRHGDLLQALVDLDNTLLTGTRKARWRRVALVVVVAAMAAITSAEVAVLAAHQVKMGGSALVVGACIGVALVFPVILLVGWLRLLLGHLLLAQLVAVLLTYGQLLWFRLLTQLQVPMQAMQHVMAGYLVLKVTLSTAIFVLAGTAPRCTYAGG</sequence>
<keyword evidence="1" id="KW-1133">Transmembrane helix</keyword>
<gene>
    <name evidence="2" type="ORF">E2C01_038812</name>
</gene>
<organism evidence="2 3">
    <name type="scientific">Portunus trituberculatus</name>
    <name type="common">Swimming crab</name>
    <name type="synonym">Neptunus trituberculatus</name>
    <dbReference type="NCBI Taxonomy" id="210409"/>
    <lineage>
        <taxon>Eukaryota</taxon>
        <taxon>Metazoa</taxon>
        <taxon>Ecdysozoa</taxon>
        <taxon>Arthropoda</taxon>
        <taxon>Crustacea</taxon>
        <taxon>Multicrustacea</taxon>
        <taxon>Malacostraca</taxon>
        <taxon>Eumalacostraca</taxon>
        <taxon>Eucarida</taxon>
        <taxon>Decapoda</taxon>
        <taxon>Pleocyemata</taxon>
        <taxon>Brachyura</taxon>
        <taxon>Eubrachyura</taxon>
        <taxon>Portunoidea</taxon>
        <taxon>Portunidae</taxon>
        <taxon>Portuninae</taxon>
        <taxon>Portunus</taxon>
    </lineage>
</organism>
<feature type="transmembrane region" description="Helical" evidence="1">
    <location>
        <begin position="78"/>
        <end position="102"/>
    </location>
</feature>
<dbReference type="EMBL" id="VSRR010006583">
    <property type="protein sequence ID" value="MPC45127.1"/>
    <property type="molecule type" value="Genomic_DNA"/>
</dbReference>
<feature type="transmembrane region" description="Helical" evidence="1">
    <location>
        <begin position="49"/>
        <end position="72"/>
    </location>
</feature>
<name>A0A5B7FHX0_PORTR</name>
<accession>A0A5B7FHX0</accession>
<dbReference type="AlphaFoldDB" id="A0A5B7FHX0"/>
<dbReference type="Proteomes" id="UP000324222">
    <property type="component" value="Unassembled WGS sequence"/>
</dbReference>
<protein>
    <submittedName>
        <fullName evidence="2">Uncharacterized protein</fullName>
    </submittedName>
</protein>
<keyword evidence="3" id="KW-1185">Reference proteome</keyword>
<evidence type="ECO:0000313" key="2">
    <source>
        <dbReference type="EMBL" id="MPC45127.1"/>
    </source>
</evidence>
<proteinExistence type="predicted"/>
<reference evidence="2 3" key="1">
    <citation type="submission" date="2019-05" db="EMBL/GenBank/DDBJ databases">
        <title>Another draft genome of Portunus trituberculatus and its Hox gene families provides insights of decapod evolution.</title>
        <authorList>
            <person name="Jeong J.-H."/>
            <person name="Song I."/>
            <person name="Kim S."/>
            <person name="Choi T."/>
            <person name="Kim D."/>
            <person name="Ryu S."/>
            <person name="Kim W."/>
        </authorList>
    </citation>
    <scope>NUCLEOTIDE SEQUENCE [LARGE SCALE GENOMIC DNA]</scope>
    <source>
        <tissue evidence="2">Muscle</tissue>
    </source>
</reference>
<feature type="transmembrane region" description="Helical" evidence="1">
    <location>
        <begin position="109"/>
        <end position="127"/>
    </location>
</feature>